<name>A0AAV1Y2G9_LUPLU</name>
<dbReference type="InterPro" id="IPR051861">
    <property type="entry name" value="NET_actin-binding_domain"/>
</dbReference>
<comment type="caution">
    <text evidence="2">The sequence shown here is derived from an EMBL/GenBank/DDBJ whole genome shotgun (WGS) entry which is preliminary data.</text>
</comment>
<dbReference type="Gene3D" id="1.10.287.1490">
    <property type="match status" value="2"/>
</dbReference>
<evidence type="ECO:0000256" key="1">
    <source>
        <dbReference type="SAM" id="Coils"/>
    </source>
</evidence>
<sequence length="514" mass="59771">MEKGFDNSDLSIKKGSELETPFFTPFLKPVLAKSGIEPFTIDFSLSSSGDSSTDSMKESSGSCFSSLSSYSGSQSSNQSVNNDDKVLPESVKHSIHLDVEKSPYNILSEGETKSYDELLRRFLKNEEELEVSNFKLQTSEMEITQLKIQIEENESLLDNVRKELKMKEDDLEYEKGKVLELQKQTAELETHIPDCSNKIANLKIQIEESEGLLDNVRKELKNKEGDLEYEKGQVMELQKQTAELETHVPDCSNKIEKLVQELEVAQEQLKVSNDEKIRLREELKNRYALNHELQCKIKATQDEVQKSEATVQWLRDWGGKRTQELEDKITQYQANETEHEHEQSEAEKLKLERLHANQKLLLEAEISSLKEELDHRRHDVEAVNKEFDQHKQKYDMLMTEIDEANAKIDKLMAEVSFRDNQIANMKTELVQLQTQRMELIFESESRLNLINKLKLKVEDLENQVTRQNDVISDIAEEKREAIRQLCISLEHYRTEYRELRCEFAGHRHHYVRAS</sequence>
<proteinExistence type="predicted"/>
<feature type="coiled-coil region" evidence="1">
    <location>
        <begin position="199"/>
        <end position="477"/>
    </location>
</feature>
<gene>
    <name evidence="2" type="ORF">LLUT_LOCUS28601</name>
</gene>
<dbReference type="GO" id="GO:0005774">
    <property type="term" value="C:vacuolar membrane"/>
    <property type="evidence" value="ECO:0007669"/>
    <property type="project" value="TreeGrafter"/>
</dbReference>
<keyword evidence="3" id="KW-1185">Reference proteome</keyword>
<dbReference type="PANTHER" id="PTHR32258:SF14">
    <property type="entry name" value="GB|AAF19561.1"/>
    <property type="match status" value="1"/>
</dbReference>
<dbReference type="Proteomes" id="UP001497480">
    <property type="component" value="Unassembled WGS sequence"/>
</dbReference>
<accession>A0AAV1Y2G9</accession>
<organism evidence="2 3">
    <name type="scientific">Lupinus luteus</name>
    <name type="common">European yellow lupine</name>
    <dbReference type="NCBI Taxonomy" id="3873"/>
    <lineage>
        <taxon>Eukaryota</taxon>
        <taxon>Viridiplantae</taxon>
        <taxon>Streptophyta</taxon>
        <taxon>Embryophyta</taxon>
        <taxon>Tracheophyta</taxon>
        <taxon>Spermatophyta</taxon>
        <taxon>Magnoliopsida</taxon>
        <taxon>eudicotyledons</taxon>
        <taxon>Gunneridae</taxon>
        <taxon>Pentapetalae</taxon>
        <taxon>rosids</taxon>
        <taxon>fabids</taxon>
        <taxon>Fabales</taxon>
        <taxon>Fabaceae</taxon>
        <taxon>Papilionoideae</taxon>
        <taxon>50 kb inversion clade</taxon>
        <taxon>genistoids sensu lato</taxon>
        <taxon>core genistoids</taxon>
        <taxon>Genisteae</taxon>
        <taxon>Lupinus</taxon>
    </lineage>
</organism>
<evidence type="ECO:0000313" key="3">
    <source>
        <dbReference type="Proteomes" id="UP001497480"/>
    </source>
</evidence>
<protein>
    <submittedName>
        <fullName evidence="2">Uncharacterized protein</fullName>
    </submittedName>
</protein>
<reference evidence="2 3" key="1">
    <citation type="submission" date="2024-03" db="EMBL/GenBank/DDBJ databases">
        <authorList>
            <person name="Martinez-Hernandez J."/>
        </authorList>
    </citation>
    <scope>NUCLEOTIDE SEQUENCE [LARGE SCALE GENOMIC DNA]</scope>
</reference>
<keyword evidence="1" id="KW-0175">Coiled coil</keyword>
<feature type="coiled-coil region" evidence="1">
    <location>
        <begin position="136"/>
        <end position="170"/>
    </location>
</feature>
<dbReference type="AlphaFoldDB" id="A0AAV1Y2G9"/>
<evidence type="ECO:0000313" key="2">
    <source>
        <dbReference type="EMBL" id="CAL0327541.1"/>
    </source>
</evidence>
<dbReference type="EMBL" id="CAXHTB010000020">
    <property type="protein sequence ID" value="CAL0327541.1"/>
    <property type="molecule type" value="Genomic_DNA"/>
</dbReference>
<dbReference type="PANTHER" id="PTHR32258">
    <property type="entry name" value="PROTEIN NETWORKED 4A"/>
    <property type="match status" value="1"/>
</dbReference>